<comment type="caution">
    <text evidence="2">The sequence shown here is derived from an EMBL/GenBank/DDBJ whole genome shotgun (WGS) entry which is preliminary data.</text>
</comment>
<dbReference type="RefSeq" id="WP_256654642.1">
    <property type="nucleotide sequence ID" value="NZ_JANIAA010000039.1"/>
</dbReference>
<sequence length="412" mass="46021">MTWEQYVRNGAASREVIDGFLTGPGWAAFGPELGYVSQNSLVPWGIDDSRTIETFGPTGARSAFLYADRVPRINTYGDSFTEGNQVSDGETWQQYLAGHLGEPIGNYGVGGYGIYQAYRRMVREESAEHGAEYVILYVWGDDPVRSLMRARWLQRYPWFADLSRRNLQFHGNPWAHIELDLSTGRFTEHESLLTTPASVYSLCDPDWLWEHLGDDLAVQLYAYGAGLTTELDHEKADALAGHLGFDFHGATDPREQANRPLRVYGQRATSHIPDLARSYAVAIGKKLLVALDFTARIGVGGPARELGTPIGDGERTDQLIVDHLAGGGFDCFDMNEVHRLEYERMAPTSLSYTDYLGLYRVRGGHYKPARQPPVRVRDQGLVGRAAGPQAAAVPRAQHQRADRLRRLPARFH</sequence>
<evidence type="ECO:0000313" key="2">
    <source>
        <dbReference type="EMBL" id="MCQ8193840.1"/>
    </source>
</evidence>
<organism evidence="2 3">
    <name type="scientific">Streptomyces rugosispiralis</name>
    <dbReference type="NCBI Taxonomy" id="2967341"/>
    <lineage>
        <taxon>Bacteria</taxon>
        <taxon>Bacillati</taxon>
        <taxon>Actinomycetota</taxon>
        <taxon>Actinomycetes</taxon>
        <taxon>Kitasatosporales</taxon>
        <taxon>Streptomycetaceae</taxon>
        <taxon>Streptomyces</taxon>
    </lineage>
</organism>
<feature type="region of interest" description="Disordered" evidence="1">
    <location>
        <begin position="386"/>
        <end position="412"/>
    </location>
</feature>
<dbReference type="EMBL" id="JANIAA010000039">
    <property type="protein sequence ID" value="MCQ8193840.1"/>
    <property type="molecule type" value="Genomic_DNA"/>
</dbReference>
<dbReference type="Proteomes" id="UP001204746">
    <property type="component" value="Unassembled WGS sequence"/>
</dbReference>
<dbReference type="SUPFAM" id="SSF52266">
    <property type="entry name" value="SGNH hydrolase"/>
    <property type="match status" value="1"/>
</dbReference>
<keyword evidence="3" id="KW-1185">Reference proteome</keyword>
<protein>
    <submittedName>
        <fullName evidence="2">Uncharacterized protein</fullName>
    </submittedName>
</protein>
<reference evidence="2 3" key="1">
    <citation type="submission" date="2022-07" db="EMBL/GenBank/DDBJ databases">
        <authorList>
            <person name="Phongsopitanun W."/>
            <person name="Tanasupawat S."/>
        </authorList>
    </citation>
    <scope>NUCLEOTIDE SEQUENCE [LARGE SCALE GENOMIC DNA]</scope>
    <source>
        <strain evidence="2 3">RCU-064</strain>
    </source>
</reference>
<dbReference type="Gene3D" id="3.40.50.1110">
    <property type="entry name" value="SGNH hydrolase"/>
    <property type="match status" value="1"/>
</dbReference>
<feature type="compositionally biased region" description="Low complexity" evidence="1">
    <location>
        <begin position="386"/>
        <end position="396"/>
    </location>
</feature>
<name>A0ABT1V8W6_9ACTN</name>
<gene>
    <name evidence="2" type="ORF">NP777_37430</name>
</gene>
<dbReference type="InterPro" id="IPR036514">
    <property type="entry name" value="SGNH_hydro_sf"/>
</dbReference>
<evidence type="ECO:0000256" key="1">
    <source>
        <dbReference type="SAM" id="MobiDB-lite"/>
    </source>
</evidence>
<accession>A0ABT1V8W6</accession>
<evidence type="ECO:0000313" key="3">
    <source>
        <dbReference type="Proteomes" id="UP001204746"/>
    </source>
</evidence>
<proteinExistence type="predicted"/>